<evidence type="ECO:0000313" key="3">
    <source>
        <dbReference type="RefSeq" id="XP_021119654.1"/>
    </source>
</evidence>
<proteinExistence type="predicted"/>
<dbReference type="RefSeq" id="XP_021119654.1">
    <property type="nucleotide sequence ID" value="XM_021263995.1"/>
</dbReference>
<keyword evidence="2" id="KW-1185">Reference proteome</keyword>
<protein>
    <submittedName>
        <fullName evidence="3">Mucin-7-like</fullName>
    </submittedName>
</protein>
<organism evidence="2 3">
    <name type="scientific">Heterocephalus glaber</name>
    <name type="common">Naked mole rat</name>
    <dbReference type="NCBI Taxonomy" id="10181"/>
    <lineage>
        <taxon>Eukaryota</taxon>
        <taxon>Metazoa</taxon>
        <taxon>Chordata</taxon>
        <taxon>Craniata</taxon>
        <taxon>Vertebrata</taxon>
        <taxon>Euteleostomi</taxon>
        <taxon>Mammalia</taxon>
        <taxon>Eutheria</taxon>
        <taxon>Euarchontoglires</taxon>
        <taxon>Glires</taxon>
        <taxon>Rodentia</taxon>
        <taxon>Hystricomorpha</taxon>
        <taxon>Bathyergidae</taxon>
        <taxon>Heterocephalus</taxon>
    </lineage>
</organism>
<name>A0AAX6TGW4_HETGA</name>
<reference evidence="3" key="1">
    <citation type="submission" date="2025-08" db="UniProtKB">
        <authorList>
            <consortium name="RefSeq"/>
        </authorList>
    </citation>
    <scope>IDENTIFICATION</scope>
</reference>
<accession>A0AAX6TGW4</accession>
<feature type="compositionally biased region" description="Low complexity" evidence="1">
    <location>
        <begin position="49"/>
        <end position="66"/>
    </location>
</feature>
<evidence type="ECO:0000313" key="2">
    <source>
        <dbReference type="Proteomes" id="UP000694906"/>
    </source>
</evidence>
<feature type="region of interest" description="Disordered" evidence="1">
    <location>
        <begin position="1"/>
        <end position="145"/>
    </location>
</feature>
<dbReference type="GeneID" id="110350586"/>
<sequence length="145" mass="15050">MERTSPLGGTAQLPRRDGAPPTSRDPAGGARAPMRTPGDKVAQATLLVTSSRRPPAPTASSGPPATQDIAPYPHMPPSRNIPPQACSAKPPRLALRAHPDSPTPRWGWSLALSPRRGHSLAATAPGRQVSESLAPGKTSAPRGRS</sequence>
<gene>
    <name evidence="3" type="primary">LOC110350586</name>
</gene>
<dbReference type="Proteomes" id="UP000694906">
    <property type="component" value="Unplaced"/>
</dbReference>
<dbReference type="AlphaFoldDB" id="A0AAX6TGW4"/>
<evidence type="ECO:0000256" key="1">
    <source>
        <dbReference type="SAM" id="MobiDB-lite"/>
    </source>
</evidence>